<proteinExistence type="predicted"/>
<reference evidence="1" key="2">
    <citation type="journal article" date="2007" name="Science">
        <title>Draft genome sequence of the sexually transmitted pathogen Trichomonas vaginalis.</title>
        <authorList>
            <person name="Carlton J.M."/>
            <person name="Hirt R.P."/>
            <person name="Silva J.C."/>
            <person name="Delcher A.L."/>
            <person name="Schatz M."/>
            <person name="Zhao Q."/>
            <person name="Wortman J.R."/>
            <person name="Bidwell S.L."/>
            <person name="Alsmark U.C.M."/>
            <person name="Besteiro S."/>
            <person name="Sicheritz-Ponten T."/>
            <person name="Noel C.J."/>
            <person name="Dacks J.B."/>
            <person name="Foster P.G."/>
            <person name="Simillion C."/>
            <person name="Van de Peer Y."/>
            <person name="Miranda-Saavedra D."/>
            <person name="Barton G.J."/>
            <person name="Westrop G.D."/>
            <person name="Mueller S."/>
            <person name="Dessi D."/>
            <person name="Fiori P.L."/>
            <person name="Ren Q."/>
            <person name="Paulsen I."/>
            <person name="Zhang H."/>
            <person name="Bastida-Corcuera F.D."/>
            <person name="Simoes-Barbosa A."/>
            <person name="Brown M.T."/>
            <person name="Hayes R.D."/>
            <person name="Mukherjee M."/>
            <person name="Okumura C.Y."/>
            <person name="Schneider R."/>
            <person name="Smith A.J."/>
            <person name="Vanacova S."/>
            <person name="Villalvazo M."/>
            <person name="Haas B.J."/>
            <person name="Pertea M."/>
            <person name="Feldblyum T.V."/>
            <person name="Utterback T.R."/>
            <person name="Shu C.L."/>
            <person name="Osoegawa K."/>
            <person name="de Jong P.J."/>
            <person name="Hrdy I."/>
            <person name="Horvathova L."/>
            <person name="Zubacova Z."/>
            <person name="Dolezal P."/>
            <person name="Malik S.B."/>
            <person name="Logsdon J.M. Jr."/>
            <person name="Henze K."/>
            <person name="Gupta A."/>
            <person name="Wang C.C."/>
            <person name="Dunne R.L."/>
            <person name="Upcroft J.A."/>
            <person name="Upcroft P."/>
            <person name="White O."/>
            <person name="Salzberg S.L."/>
            <person name="Tang P."/>
            <person name="Chiu C.-H."/>
            <person name="Lee Y.-S."/>
            <person name="Embley T.M."/>
            <person name="Coombs G.H."/>
            <person name="Mottram J.C."/>
            <person name="Tachezy J."/>
            <person name="Fraser-Liggett C.M."/>
            <person name="Johnson P.J."/>
        </authorList>
    </citation>
    <scope>NUCLEOTIDE SEQUENCE [LARGE SCALE GENOMIC DNA]</scope>
    <source>
        <strain evidence="1">G3</strain>
    </source>
</reference>
<dbReference type="InParanoid" id="A2E5N0"/>
<dbReference type="OrthoDB" id="10514609at2759"/>
<evidence type="ECO:0008006" key="3">
    <source>
        <dbReference type="Google" id="ProtNLM"/>
    </source>
</evidence>
<evidence type="ECO:0000313" key="2">
    <source>
        <dbReference type="Proteomes" id="UP000001542"/>
    </source>
</evidence>
<sequence length="1539" mass="173454">MENLLAHLGILAQAKHLVPAEQVIMTDIEELNVLLSKDVSPDLYPELEKTLLSLFSINSGQFSVQCAIHIASTLVKVYDLMKRAEYWNIINIATDNPTTATLVATGYIIKNIGNKFKSQLPRFIEHCLKQTKFEQACLYSLTASLEAGGKSVYQFIPRAFDYCRKTLLKCNQTTMQEAITFLRTIVNIISSGETTNVTIPQILDTIRICFQQNSPFIRSDIANLVAACAYEPFYNVDTTKSVSEWDVGKMKHEAEGLDFTKSFGIIQSFPSIIDLSVSAFFQLLGPEIIFLNHSSLMKFIRQSSFSSISKLISNLPSDIRYMHFKNLIHENLSVQQIKLMSLLCPDDGSIGESSNVAFKAAISDDKELRRVAKEFFSALAKTHPQAALPALSLALTTAKSKYSQQEIAMHSIYCAVSILKSIDQKNLAAENCRSQIESLLKISFHEIDVNSYSFSSVLLLLAYLPEEFSESEISKKAISTAIDSVLKDKAHTTLRTFKKLLSSLFSLVENNENSDLSKHLLIAALMANNIKLPRTVLLSFLKLVPKVLKDQPLALSTALMIVRFSLGLIPSTDLVVRNRTRPLPVGKNLLKQEEELTYQQKKDDEFLQNVIENLSVLLVSCPIDDVHVVVREILEQTTQTQTTILLLISIVKENSLHQTLPTNFPSFILSLLLQPGNEKLQQLLCELLSIFVSFHLELLGKIFNHVDAKPFLSSTILIDSIFSHMSVPSQFISRAIVYLDCRMKDKTQMMFAIHAITTIILTHAMQVASLGITANQFNVLLQALHSHISLSPTALFIFMELFKVLVETVSSDILSHEKEIAVILRSFQFTPIEYSKEIYYECSRAVYTFAHNLSYLAPISFNNNLTNQASLACCSAFYDLMKFETCEFENEKLLPRLLVLLQETKDKRCSNFIIQIASTMKLKDVQFWISNCRRILITGSLLQNSTTTIEPCPEVRLCFMTLSKYIPKLLSEMPVLKTEYLDDLISSVCRATDTDRVALQEAAFPILQNVIDLFRDRFADEGGRLLDLYDSQFSQTVRVGFQLPLIVSGGFLSTYLSFSTSNIKTDPENCANVLVVYVTGLSQCKQRNSSYFQLATHLCNIARNYPMISDLIGDFLKTLSPIFVDIVLRAMNLYKDRNDWRSLTKFRSLAQSFYRELLSAFIWLQSKEEKKVIKSDSLVAFLAIELQHSQENWLSLAAFDALSVALRQEGAKIDPRLVKLSLEVAANYKGVNKSQVSELIDSCASLLTENSEYDELRKTVLSLTLTNHFSPTVLGHLIHSDKKSTLSIYAEAILDGILTNLTEKKITSEIAGALINLLISHSPKVSGSTIDRVLDLSDDLRDFKLQTISRCLLHKNIEVPLEKLSRFCISSFKRGGMNLIAKCLIHNEDVGVSLLSRGACKAAFLLAQKDLQNSRAYFLFLHLVLNTLQKSDKVMCEEFCVPLLKLCISFTSKLKVDSQIDRKLYAIVARICKDCVTISPQKCSYAFNEVNENERKQIMTMTEVCINAEKQRMKTEQLVAFSTNQRSSRNEWQTLDIED</sequence>
<dbReference type="VEuPathDB" id="TrichDB:TVAG_039190"/>
<name>A2E5N0_TRIV3</name>
<dbReference type="EMBL" id="DS113308">
    <property type="protein sequence ID" value="EAY12071.1"/>
    <property type="molecule type" value="Genomic_DNA"/>
</dbReference>
<dbReference type="KEGG" id="tva:4770031"/>
<protein>
    <recommendedName>
        <fullName evidence="3">HEAT repeat family protein</fullName>
    </recommendedName>
</protein>
<dbReference type="Proteomes" id="UP000001542">
    <property type="component" value="Unassembled WGS sequence"/>
</dbReference>
<dbReference type="RefSeq" id="XP_001324294.1">
    <property type="nucleotide sequence ID" value="XM_001324259.1"/>
</dbReference>
<gene>
    <name evidence="1" type="ORF">TVAG_039190</name>
</gene>
<evidence type="ECO:0000313" key="1">
    <source>
        <dbReference type="EMBL" id="EAY12071.1"/>
    </source>
</evidence>
<dbReference type="InterPro" id="IPR016024">
    <property type="entry name" value="ARM-type_fold"/>
</dbReference>
<reference evidence="1" key="1">
    <citation type="submission" date="2006-10" db="EMBL/GenBank/DDBJ databases">
        <authorList>
            <person name="Amadeo P."/>
            <person name="Zhao Q."/>
            <person name="Wortman J."/>
            <person name="Fraser-Liggett C."/>
            <person name="Carlton J."/>
        </authorList>
    </citation>
    <scope>NUCLEOTIDE SEQUENCE</scope>
    <source>
        <strain evidence="1">G3</strain>
    </source>
</reference>
<dbReference type="SUPFAM" id="SSF48371">
    <property type="entry name" value="ARM repeat"/>
    <property type="match status" value="2"/>
</dbReference>
<organism evidence="1 2">
    <name type="scientific">Trichomonas vaginalis (strain ATCC PRA-98 / G3)</name>
    <dbReference type="NCBI Taxonomy" id="412133"/>
    <lineage>
        <taxon>Eukaryota</taxon>
        <taxon>Metamonada</taxon>
        <taxon>Parabasalia</taxon>
        <taxon>Trichomonadida</taxon>
        <taxon>Trichomonadidae</taxon>
        <taxon>Trichomonas</taxon>
    </lineage>
</organism>
<dbReference type="VEuPathDB" id="TrichDB:TVAGG3_0238990"/>
<keyword evidence="2" id="KW-1185">Reference proteome</keyword>
<accession>A2E5N0</accession>